<name>A0A6A6Q8V0_9PEZI</name>
<dbReference type="Proteomes" id="UP000799767">
    <property type="component" value="Unassembled WGS sequence"/>
</dbReference>
<feature type="region of interest" description="Disordered" evidence="1">
    <location>
        <begin position="394"/>
        <end position="432"/>
    </location>
</feature>
<feature type="compositionally biased region" description="Basic and acidic residues" evidence="1">
    <location>
        <begin position="394"/>
        <end position="420"/>
    </location>
</feature>
<feature type="compositionally biased region" description="Polar residues" evidence="1">
    <location>
        <begin position="237"/>
        <end position="255"/>
    </location>
</feature>
<dbReference type="EMBL" id="MU001631">
    <property type="protein sequence ID" value="KAF2487807.1"/>
    <property type="molecule type" value="Genomic_DNA"/>
</dbReference>
<sequence>MAHERAGNIVMLGRCVGIKLAKGMQRTPGSFMIPNIKRMNVGIRNITSTYSSHWQAETELDYDLDRAISDLFDVEAPRFWGRSEERWEYLADAQHDPLGGVYLRNLYWPEDADSLLVGFVDLVVMKCRYRVRNDQNRAARMLTYQAATFSAVDVDDALGSHNIEPSLQSEDQPSTETCIDPTMLDPSIGCAFPPPVAPMLSHEAWRQTEEEFQRCVQPLVASRLSSMGAASRASPGHNPQTANTEPQGSLNTTDTPHALSSADSRADAKLETALQGSQSSAVTQVVRADQEDTPSGKQSELEESGPEQPYATPPEQLEQHTVPEPSSWREGPAGTKRARSDNITVARAEKAQCIATPSKRVEDLNPKLRELAEEERLVAEEKRRTAEKWSVIERENQSRLERNERQKRTSEEAGAKVEQRRKQRIQQRKDKVNKMKEELEKFRETIETLDGEFEAEREKEKLYEAELQALEEAIDSPGK</sequence>
<feature type="compositionally biased region" description="Polar residues" evidence="1">
    <location>
        <begin position="274"/>
        <end position="283"/>
    </location>
</feature>
<evidence type="ECO:0000313" key="2">
    <source>
        <dbReference type="EMBL" id="KAF2487807.1"/>
    </source>
</evidence>
<protein>
    <submittedName>
        <fullName evidence="2">Uncharacterized protein</fullName>
    </submittedName>
</protein>
<dbReference type="RefSeq" id="XP_033594376.1">
    <property type="nucleotide sequence ID" value="XM_033736428.1"/>
</dbReference>
<evidence type="ECO:0000313" key="3">
    <source>
        <dbReference type="Proteomes" id="UP000799767"/>
    </source>
</evidence>
<dbReference type="GeneID" id="54477430"/>
<evidence type="ECO:0000256" key="1">
    <source>
        <dbReference type="SAM" id="MobiDB-lite"/>
    </source>
</evidence>
<gene>
    <name evidence="2" type="ORF">BDY17DRAFT_320321</name>
</gene>
<organism evidence="2 3">
    <name type="scientific">Neohortaea acidophila</name>
    <dbReference type="NCBI Taxonomy" id="245834"/>
    <lineage>
        <taxon>Eukaryota</taxon>
        <taxon>Fungi</taxon>
        <taxon>Dikarya</taxon>
        <taxon>Ascomycota</taxon>
        <taxon>Pezizomycotina</taxon>
        <taxon>Dothideomycetes</taxon>
        <taxon>Dothideomycetidae</taxon>
        <taxon>Mycosphaerellales</taxon>
        <taxon>Teratosphaeriaceae</taxon>
        <taxon>Neohortaea</taxon>
    </lineage>
</organism>
<dbReference type="AlphaFoldDB" id="A0A6A6Q8V0"/>
<reference evidence="2" key="1">
    <citation type="journal article" date="2020" name="Stud. Mycol.">
        <title>101 Dothideomycetes genomes: a test case for predicting lifestyles and emergence of pathogens.</title>
        <authorList>
            <person name="Haridas S."/>
            <person name="Albert R."/>
            <person name="Binder M."/>
            <person name="Bloem J."/>
            <person name="Labutti K."/>
            <person name="Salamov A."/>
            <person name="Andreopoulos B."/>
            <person name="Baker S."/>
            <person name="Barry K."/>
            <person name="Bills G."/>
            <person name="Bluhm B."/>
            <person name="Cannon C."/>
            <person name="Castanera R."/>
            <person name="Culley D."/>
            <person name="Daum C."/>
            <person name="Ezra D."/>
            <person name="Gonzalez J."/>
            <person name="Henrissat B."/>
            <person name="Kuo A."/>
            <person name="Liang C."/>
            <person name="Lipzen A."/>
            <person name="Lutzoni F."/>
            <person name="Magnuson J."/>
            <person name="Mondo S."/>
            <person name="Nolan M."/>
            <person name="Ohm R."/>
            <person name="Pangilinan J."/>
            <person name="Park H.-J."/>
            <person name="Ramirez L."/>
            <person name="Alfaro M."/>
            <person name="Sun H."/>
            <person name="Tritt A."/>
            <person name="Yoshinaga Y."/>
            <person name="Zwiers L.-H."/>
            <person name="Turgeon B."/>
            <person name="Goodwin S."/>
            <person name="Spatafora J."/>
            <person name="Crous P."/>
            <person name="Grigoriev I."/>
        </authorList>
    </citation>
    <scope>NUCLEOTIDE SEQUENCE</scope>
    <source>
        <strain evidence="2">CBS 113389</strain>
    </source>
</reference>
<keyword evidence="3" id="KW-1185">Reference proteome</keyword>
<feature type="region of interest" description="Disordered" evidence="1">
    <location>
        <begin position="226"/>
        <end position="344"/>
    </location>
</feature>
<accession>A0A6A6Q8V0</accession>
<proteinExistence type="predicted"/>